<evidence type="ECO:0000313" key="1">
    <source>
        <dbReference type="EMBL" id="KAJ3538653.1"/>
    </source>
</evidence>
<dbReference type="EMBL" id="JANHOG010001344">
    <property type="protein sequence ID" value="KAJ3538653.1"/>
    <property type="molecule type" value="Genomic_DNA"/>
</dbReference>
<evidence type="ECO:0000313" key="2">
    <source>
        <dbReference type="Proteomes" id="UP001148662"/>
    </source>
</evidence>
<gene>
    <name evidence="1" type="ORF">NM688_g6487</name>
</gene>
<comment type="caution">
    <text evidence="1">The sequence shown here is derived from an EMBL/GenBank/DDBJ whole genome shotgun (WGS) entry which is preliminary data.</text>
</comment>
<proteinExistence type="predicted"/>
<protein>
    <submittedName>
        <fullName evidence="1">Uncharacterized protein</fullName>
    </submittedName>
</protein>
<keyword evidence="2" id="KW-1185">Reference proteome</keyword>
<dbReference type="Proteomes" id="UP001148662">
    <property type="component" value="Unassembled WGS sequence"/>
</dbReference>
<name>A0ACC1SFW4_9APHY</name>
<sequence length="358" mass="39974">MTIQTFTTLGGTAAGVKVAKIGHGLMMMTWTPNPVPDEVCFEAIKAGVDQLPPGVKMLINSSEFYALDFGPGNLEMLSRFFEKYPEYAERTFLSVKVSICDFDHGHTVSQTDTLNFIRVEPTTKRWQLILRHTANLRRSVTAINAALRGKKKVDLFECARVDHARPIEDIIRDLETLLKEGLFDHIGMSECKAETLRRANAVYPITMVEIEVSPWSIEEETKKVLATAQELNIAVAAYSQVPHYGWCAREHRLRGLPEGDMRRRFSRFAQEEYFKHNMALVDSLKAIAEKKGVTPAALCLAWVASLGPKVIPIPGSSNTKRSAANAATADVKLTEEETKGIWNVVNTYEVKGSRQSFA</sequence>
<reference evidence="1" key="1">
    <citation type="submission" date="2022-07" db="EMBL/GenBank/DDBJ databases">
        <title>Genome Sequence of Phlebia brevispora.</title>
        <authorList>
            <person name="Buettner E."/>
        </authorList>
    </citation>
    <scope>NUCLEOTIDE SEQUENCE</scope>
    <source>
        <strain evidence="1">MPL23</strain>
    </source>
</reference>
<accession>A0ACC1SFW4</accession>
<organism evidence="1 2">
    <name type="scientific">Phlebia brevispora</name>
    <dbReference type="NCBI Taxonomy" id="194682"/>
    <lineage>
        <taxon>Eukaryota</taxon>
        <taxon>Fungi</taxon>
        <taxon>Dikarya</taxon>
        <taxon>Basidiomycota</taxon>
        <taxon>Agaricomycotina</taxon>
        <taxon>Agaricomycetes</taxon>
        <taxon>Polyporales</taxon>
        <taxon>Meruliaceae</taxon>
        <taxon>Phlebia</taxon>
    </lineage>
</organism>